<comment type="caution">
    <text evidence="4">The sequence shown here is derived from an EMBL/GenBank/DDBJ whole genome shotgun (WGS) entry which is preliminary data.</text>
</comment>
<keyword evidence="2" id="KW-0472">Membrane</keyword>
<organism evidence="4 5">
    <name type="scientific">Puccinia sorghi</name>
    <dbReference type="NCBI Taxonomy" id="27349"/>
    <lineage>
        <taxon>Eukaryota</taxon>
        <taxon>Fungi</taxon>
        <taxon>Dikarya</taxon>
        <taxon>Basidiomycota</taxon>
        <taxon>Pucciniomycotina</taxon>
        <taxon>Pucciniomycetes</taxon>
        <taxon>Pucciniales</taxon>
        <taxon>Pucciniaceae</taxon>
        <taxon>Puccinia</taxon>
    </lineage>
</organism>
<protein>
    <submittedName>
        <fullName evidence="4">Putative signal peptide protein</fullName>
    </submittedName>
</protein>
<evidence type="ECO:0000256" key="3">
    <source>
        <dbReference type="SAM" id="SignalP"/>
    </source>
</evidence>
<sequence length="778" mass="88637">MLQMLLIIVCVCACVSLFFWEAYSAVTNYMNSFSPSTVSYTKVIYFRLQMGWGLQGTHTVHQVLVIIILLRLTGTLLLSHLSSTWLFRVSTMPFGSIREKKMICPHCSIPYYNYNILYIMYSSLTSWYGGCSYSGCLFFLSDSNLFKKGIKYKKFTIRNQLFVKNKHILKRQFGLLSAIKQPKMAKLDSSKIQNYDSYVENCSQHNYDCIRVSMLILEKTLQKRPFSVNCGSLSAIKQPKKVKLNSSKIQNYYSYVCKHVNFGKNTPKKAIFGKLWLSKIMIHMWGILFHILNFDCSSVRIEITLSKIVKFNFITMAILGLFLPKLTWLHCCNQNYKCGKGFSTYAPGPINDHQMTTSEILVKMAFLGSKLLQRPVNSQNYNGVLKSLNKFESDRKKTQPLYEQWLHDATSITIQHGLHSFDLDYSTCYSCCLQQWIKGTAYVQFLCCTKPETTGFIRMGTMQRLTKPASFPQHGPIQQIFAQHSNQELSTPLHCAQVINKSILWIRSQHNSNITKKKKSLLNVYESSHTFEGNKLKFIPFSGVSIIIHTHDSPWEFETYHKIVGILAVDYQALSLSQLNRNIQTAYWLSRSNSAFQPALDSFPSSVPLTSLPAILTIPTYLALCFKKILLLPNLTQQLQILINLVRKEDISSSGFLSCTVINSIFISLSTSCLTLIVSLSMLHVSFLLSFNFLSPFLLNLCNHPPTPNMKCMDLGFTDPFPQEIINFNQKEDSKYAISPPLKEVSIANWGMYKGSEATDNPPVGETPGKSWRGVTRS</sequence>
<feature type="chain" id="PRO_5005568053" evidence="3">
    <location>
        <begin position="25"/>
        <end position="778"/>
    </location>
</feature>
<feature type="transmembrane region" description="Helical" evidence="2">
    <location>
        <begin position="60"/>
        <end position="81"/>
    </location>
</feature>
<dbReference type="EMBL" id="LAVV01009546">
    <property type="protein sequence ID" value="KNZ50410.1"/>
    <property type="molecule type" value="Genomic_DNA"/>
</dbReference>
<accession>A0A0L6URF9</accession>
<evidence type="ECO:0000256" key="1">
    <source>
        <dbReference type="SAM" id="MobiDB-lite"/>
    </source>
</evidence>
<proteinExistence type="predicted"/>
<dbReference type="VEuPathDB" id="FungiDB:VP01_443g3"/>
<keyword evidence="3" id="KW-0732">Signal</keyword>
<keyword evidence="5" id="KW-1185">Reference proteome</keyword>
<evidence type="ECO:0000313" key="4">
    <source>
        <dbReference type="EMBL" id="KNZ50410.1"/>
    </source>
</evidence>
<gene>
    <name evidence="4" type="ORF">VP01_443g3</name>
</gene>
<feature type="region of interest" description="Disordered" evidence="1">
    <location>
        <begin position="754"/>
        <end position="778"/>
    </location>
</feature>
<name>A0A0L6URF9_9BASI</name>
<evidence type="ECO:0000313" key="5">
    <source>
        <dbReference type="Proteomes" id="UP000037035"/>
    </source>
</evidence>
<keyword evidence="2" id="KW-0812">Transmembrane</keyword>
<reference evidence="4 5" key="1">
    <citation type="submission" date="2015-08" db="EMBL/GenBank/DDBJ databases">
        <title>Next Generation Sequencing and Analysis of the Genome of Puccinia sorghi L Schw, the Causal Agent of Maize Common Rust.</title>
        <authorList>
            <person name="Rochi L."/>
            <person name="Burguener G."/>
            <person name="Darino M."/>
            <person name="Turjanski A."/>
            <person name="Kreff E."/>
            <person name="Dieguez M.J."/>
            <person name="Sacco F."/>
        </authorList>
    </citation>
    <scope>NUCLEOTIDE SEQUENCE [LARGE SCALE GENOMIC DNA]</scope>
    <source>
        <strain evidence="4 5">RO10H11247</strain>
    </source>
</reference>
<keyword evidence="2" id="KW-1133">Transmembrane helix</keyword>
<feature type="signal peptide" evidence="3">
    <location>
        <begin position="1"/>
        <end position="24"/>
    </location>
</feature>
<feature type="transmembrane region" description="Helical" evidence="2">
    <location>
        <begin position="102"/>
        <end position="121"/>
    </location>
</feature>
<dbReference type="AlphaFoldDB" id="A0A0L6URF9"/>
<evidence type="ECO:0000256" key="2">
    <source>
        <dbReference type="SAM" id="Phobius"/>
    </source>
</evidence>
<dbReference type="Proteomes" id="UP000037035">
    <property type="component" value="Unassembled WGS sequence"/>
</dbReference>